<feature type="transmembrane region" description="Helical" evidence="5">
    <location>
        <begin position="359"/>
        <end position="382"/>
    </location>
</feature>
<evidence type="ECO:0000256" key="4">
    <source>
        <dbReference type="SAM" id="MobiDB-lite"/>
    </source>
</evidence>
<keyword evidence="5" id="KW-0812">Transmembrane</keyword>
<dbReference type="GO" id="GO:0000502">
    <property type="term" value="C:proteasome complex"/>
    <property type="evidence" value="ECO:0007669"/>
    <property type="project" value="UniProtKB-KW"/>
</dbReference>
<keyword evidence="5" id="KW-1133">Transmembrane helix</keyword>
<dbReference type="OrthoDB" id="4772757at2759"/>
<evidence type="ECO:0000256" key="5">
    <source>
        <dbReference type="SAM" id="Phobius"/>
    </source>
</evidence>
<dbReference type="InterPro" id="IPR036770">
    <property type="entry name" value="Ankyrin_rpt-contain_sf"/>
</dbReference>
<dbReference type="EMBL" id="QGMK01000297">
    <property type="protein sequence ID" value="TVY82600.1"/>
    <property type="molecule type" value="Genomic_DNA"/>
</dbReference>
<dbReference type="Proteomes" id="UP000469558">
    <property type="component" value="Unassembled WGS sequence"/>
</dbReference>
<dbReference type="AlphaFoldDB" id="A0A8T9CF72"/>
<organism evidence="6 7">
    <name type="scientific">Lachnellula suecica</name>
    <dbReference type="NCBI Taxonomy" id="602035"/>
    <lineage>
        <taxon>Eukaryota</taxon>
        <taxon>Fungi</taxon>
        <taxon>Dikarya</taxon>
        <taxon>Ascomycota</taxon>
        <taxon>Pezizomycotina</taxon>
        <taxon>Leotiomycetes</taxon>
        <taxon>Helotiales</taxon>
        <taxon>Lachnaceae</taxon>
        <taxon>Lachnellula</taxon>
    </lineage>
</organism>
<keyword evidence="7" id="KW-1185">Reference proteome</keyword>
<comment type="caution">
    <text evidence="6">The sequence shown here is derived from an EMBL/GenBank/DDBJ whole genome shotgun (WGS) entry which is preliminary data.</text>
</comment>
<reference evidence="6 7" key="1">
    <citation type="submission" date="2018-05" db="EMBL/GenBank/DDBJ databases">
        <title>Genome sequencing and assembly of the regulated plant pathogen Lachnellula willkommii and related sister species for the development of diagnostic species identification markers.</title>
        <authorList>
            <person name="Giroux E."/>
            <person name="Bilodeau G."/>
        </authorList>
    </citation>
    <scope>NUCLEOTIDE SEQUENCE [LARGE SCALE GENOMIC DNA]</scope>
    <source>
        <strain evidence="6 7">CBS 268.59</strain>
    </source>
</reference>
<dbReference type="PANTHER" id="PTHR24171">
    <property type="entry name" value="ANKYRIN REPEAT DOMAIN-CONTAINING PROTEIN 39-RELATED"/>
    <property type="match status" value="1"/>
</dbReference>
<dbReference type="SUPFAM" id="SSF48403">
    <property type="entry name" value="Ankyrin repeat"/>
    <property type="match status" value="1"/>
</dbReference>
<evidence type="ECO:0000256" key="3">
    <source>
        <dbReference type="PROSITE-ProRule" id="PRU00023"/>
    </source>
</evidence>
<dbReference type="Gene3D" id="1.25.40.20">
    <property type="entry name" value="Ankyrin repeat-containing domain"/>
    <property type="match status" value="1"/>
</dbReference>
<keyword evidence="2 3" id="KW-0040">ANK repeat</keyword>
<name>A0A8T9CF72_9HELO</name>
<dbReference type="InterPro" id="IPR002110">
    <property type="entry name" value="Ankyrin_rpt"/>
</dbReference>
<accession>A0A8T9CF72</accession>
<evidence type="ECO:0000256" key="1">
    <source>
        <dbReference type="ARBA" id="ARBA00022737"/>
    </source>
</evidence>
<dbReference type="Pfam" id="PF00023">
    <property type="entry name" value="Ank"/>
    <property type="match status" value="1"/>
</dbReference>
<feature type="repeat" description="ANK" evidence="3">
    <location>
        <begin position="119"/>
        <end position="151"/>
    </location>
</feature>
<feature type="compositionally biased region" description="Polar residues" evidence="4">
    <location>
        <begin position="18"/>
        <end position="27"/>
    </location>
</feature>
<keyword evidence="6" id="KW-0647">Proteasome</keyword>
<feature type="transmembrane region" description="Helical" evidence="5">
    <location>
        <begin position="434"/>
        <end position="450"/>
    </location>
</feature>
<evidence type="ECO:0000313" key="6">
    <source>
        <dbReference type="EMBL" id="TVY82600.1"/>
    </source>
</evidence>
<keyword evidence="1" id="KW-0677">Repeat</keyword>
<evidence type="ECO:0000313" key="7">
    <source>
        <dbReference type="Proteomes" id="UP000469558"/>
    </source>
</evidence>
<keyword evidence="5" id="KW-0472">Membrane</keyword>
<dbReference type="Pfam" id="PF12796">
    <property type="entry name" value="Ank_2"/>
    <property type="match status" value="1"/>
</dbReference>
<dbReference type="PROSITE" id="PS50088">
    <property type="entry name" value="ANK_REPEAT"/>
    <property type="match status" value="1"/>
</dbReference>
<protein>
    <submittedName>
        <fullName evidence="6">26S proteasome non-ATPase regulatory subunit</fullName>
    </submittedName>
</protein>
<dbReference type="SMART" id="SM00248">
    <property type="entry name" value="ANK"/>
    <property type="match status" value="4"/>
</dbReference>
<sequence>MSTMDLQEPSPPEYEAGPSNQPNTTDQLPVYTQDGSLSSNLLQDLPRLLANPDRDRAQDIEVWRGCVARKLDGKLETKRSYEEDVAILWGLYNAIDNGQTDVVEFLMEQNLVTPNTQRNGETPLLRAVSEGKTEVVRTLLDLGADPNAFGTAVSLHALYFPPSAAMRTPLQLAASMGNLVLVKILMEEYHCDDSLVASDGQIALRLASQNGHRENRDVIKRIKKAGQNMGYFLKAIFWETPKFFLWSIPKHLVVKPLMKGCNWCWENRKRFGPWLKHQTFKMPRRIAKAAKWIGRALKKIPNAAYRVCKSCWKFSIETLPRLVKYISLWVWRLLTVKLPEAIGILAKWIYKGIISTMKWFWEVILKTVSLGATVVEAIVTFFRKLTLRDIWNGLVDVFNTIFVAFPKMLYSWISAFGKVSYKVMKALLGEVGEIIWHIAYGVGWLIVYLPRQVWRIMEGVGDSLLKAAHEVKVWVNPKAA</sequence>
<gene>
    <name evidence="6" type="primary">psmD10</name>
    <name evidence="6" type="ORF">LSUE1_G002142</name>
</gene>
<evidence type="ECO:0000256" key="2">
    <source>
        <dbReference type="ARBA" id="ARBA00023043"/>
    </source>
</evidence>
<dbReference type="PROSITE" id="PS50297">
    <property type="entry name" value="ANK_REP_REGION"/>
    <property type="match status" value="1"/>
</dbReference>
<feature type="region of interest" description="Disordered" evidence="4">
    <location>
        <begin position="1"/>
        <end position="32"/>
    </location>
</feature>
<proteinExistence type="predicted"/>
<feature type="transmembrane region" description="Helical" evidence="5">
    <location>
        <begin position="394"/>
        <end position="414"/>
    </location>
</feature>